<keyword evidence="1" id="KW-1015">Disulfide bond</keyword>
<dbReference type="PROSITE" id="PS50240">
    <property type="entry name" value="TRYPSIN_DOM"/>
    <property type="match status" value="1"/>
</dbReference>
<dbReference type="CDD" id="cd00190">
    <property type="entry name" value="Tryp_SPc"/>
    <property type="match status" value="1"/>
</dbReference>
<dbReference type="Gene3D" id="3.80.10.10">
    <property type="entry name" value="Ribonuclease Inhibitor"/>
    <property type="match status" value="1"/>
</dbReference>
<feature type="chain" id="PRO_5013176116" evidence="3">
    <location>
        <begin position="22"/>
        <end position="428"/>
    </location>
</feature>
<keyword evidence="3" id="KW-0732">Signal</keyword>
<dbReference type="InterPro" id="IPR032675">
    <property type="entry name" value="LRR_dom_sf"/>
</dbReference>
<dbReference type="Proteomes" id="UP000183832">
    <property type="component" value="Unassembled WGS sequence"/>
</dbReference>
<accession>A0A1J1I9G6</accession>
<dbReference type="SUPFAM" id="SSF50494">
    <property type="entry name" value="Trypsin-like serine proteases"/>
    <property type="match status" value="1"/>
</dbReference>
<dbReference type="InterPro" id="IPR043504">
    <property type="entry name" value="Peptidase_S1_PA_chymotrypsin"/>
</dbReference>
<organism evidence="5 6">
    <name type="scientific">Clunio marinus</name>
    <dbReference type="NCBI Taxonomy" id="568069"/>
    <lineage>
        <taxon>Eukaryota</taxon>
        <taxon>Metazoa</taxon>
        <taxon>Ecdysozoa</taxon>
        <taxon>Arthropoda</taxon>
        <taxon>Hexapoda</taxon>
        <taxon>Insecta</taxon>
        <taxon>Pterygota</taxon>
        <taxon>Neoptera</taxon>
        <taxon>Endopterygota</taxon>
        <taxon>Diptera</taxon>
        <taxon>Nematocera</taxon>
        <taxon>Chironomoidea</taxon>
        <taxon>Chironomidae</taxon>
        <taxon>Clunio</taxon>
    </lineage>
</organism>
<dbReference type="PANTHER" id="PTHR24253">
    <property type="entry name" value="TRANSMEMBRANE PROTEASE SERINE"/>
    <property type="match status" value="1"/>
</dbReference>
<dbReference type="AlphaFoldDB" id="A0A1J1I9G6"/>
<dbReference type="PRINTS" id="PR00722">
    <property type="entry name" value="CHYMOTRYPSIN"/>
</dbReference>
<dbReference type="InterPro" id="IPR009003">
    <property type="entry name" value="Peptidase_S1_PA"/>
</dbReference>
<dbReference type="InterPro" id="IPR001314">
    <property type="entry name" value="Peptidase_S1A"/>
</dbReference>
<sequence>MNSKNLSLLVVFISCFLFCVGEECGTIKYSSELIFGGQYAKRGQWPWLCTLHDSTSDEFFCGSTLISSQHVLTAAHCFWSKGNFAPSHDATNSYIAAGKYDLRYFENTEQKRKLVEVVIHPDWKYNTENFDADIAVATMEYPVQFTTTVQPICLPNFNSVLIHPMGTVVGWGKSETSGPSQNDHESIPKQVGVRAVTNEECFLHYIEFAKISSPRTFCAGWPGQNVGPCHGDSGGGFYYKVGNVWYIQGIVSATVIDGGRCDVSKYSVYTNVLKLADWIKDQMRTKVYVSWTDIPLNCVFIRNYDGLYGCEVENIVIDSPNYRIANILGTHTSGQTNLEVEYVWIKNSRAANNSLEVLEANFFKNNHVLKIVTLDNNKLTKIGFNLIGYKNVQKIDLLNNTCIDINFNNWRKKNSVAIVQAAIDRGCR</sequence>
<dbReference type="GO" id="GO:0004252">
    <property type="term" value="F:serine-type endopeptidase activity"/>
    <property type="evidence" value="ECO:0007669"/>
    <property type="project" value="InterPro"/>
</dbReference>
<dbReference type="InterPro" id="IPR018114">
    <property type="entry name" value="TRYPSIN_HIS"/>
</dbReference>
<dbReference type="FunFam" id="2.40.10.10:FF:000068">
    <property type="entry name" value="transmembrane protease serine 2"/>
    <property type="match status" value="1"/>
</dbReference>
<dbReference type="PANTHER" id="PTHR24253:SF153">
    <property type="entry name" value="SERINE PROTEASE HEPSIN"/>
    <property type="match status" value="1"/>
</dbReference>
<dbReference type="OrthoDB" id="238681at2759"/>
<name>A0A1J1I9G6_9DIPT</name>
<evidence type="ECO:0000256" key="2">
    <source>
        <dbReference type="ARBA" id="ARBA00024195"/>
    </source>
</evidence>
<evidence type="ECO:0000313" key="5">
    <source>
        <dbReference type="EMBL" id="CRK96378.1"/>
    </source>
</evidence>
<evidence type="ECO:0000256" key="1">
    <source>
        <dbReference type="ARBA" id="ARBA00023157"/>
    </source>
</evidence>
<dbReference type="GO" id="GO:0006508">
    <property type="term" value="P:proteolysis"/>
    <property type="evidence" value="ECO:0007669"/>
    <property type="project" value="InterPro"/>
</dbReference>
<dbReference type="PROSITE" id="PS51257">
    <property type="entry name" value="PROKAR_LIPOPROTEIN"/>
    <property type="match status" value="1"/>
</dbReference>
<dbReference type="SUPFAM" id="SSF52058">
    <property type="entry name" value="L domain-like"/>
    <property type="match status" value="1"/>
</dbReference>
<keyword evidence="6" id="KW-1185">Reference proteome</keyword>
<dbReference type="PROSITE" id="PS00134">
    <property type="entry name" value="TRYPSIN_HIS"/>
    <property type="match status" value="1"/>
</dbReference>
<dbReference type="InterPro" id="IPR001254">
    <property type="entry name" value="Trypsin_dom"/>
</dbReference>
<evidence type="ECO:0000256" key="3">
    <source>
        <dbReference type="SAM" id="SignalP"/>
    </source>
</evidence>
<gene>
    <name evidence="5" type="ORF">CLUMA_CG009795</name>
</gene>
<dbReference type="EMBL" id="CVRI01000043">
    <property type="protein sequence ID" value="CRK96378.1"/>
    <property type="molecule type" value="Genomic_DNA"/>
</dbReference>
<comment type="similarity">
    <text evidence="2">Belongs to the peptidase S1 family. CLIP subfamily.</text>
</comment>
<dbReference type="STRING" id="568069.A0A1J1I9G6"/>
<dbReference type="SMART" id="SM00020">
    <property type="entry name" value="Tryp_SPc"/>
    <property type="match status" value="1"/>
</dbReference>
<dbReference type="Gene3D" id="2.40.10.10">
    <property type="entry name" value="Trypsin-like serine proteases"/>
    <property type="match status" value="1"/>
</dbReference>
<reference evidence="5 6" key="1">
    <citation type="submission" date="2015-04" db="EMBL/GenBank/DDBJ databases">
        <authorList>
            <person name="Syromyatnikov M.Y."/>
            <person name="Popov V.N."/>
        </authorList>
    </citation>
    <scope>NUCLEOTIDE SEQUENCE [LARGE SCALE GENOMIC DNA]</scope>
</reference>
<dbReference type="Pfam" id="PF00089">
    <property type="entry name" value="Trypsin"/>
    <property type="match status" value="1"/>
</dbReference>
<proteinExistence type="inferred from homology"/>
<feature type="signal peptide" evidence="3">
    <location>
        <begin position="1"/>
        <end position="21"/>
    </location>
</feature>
<protein>
    <submittedName>
        <fullName evidence="5">CLUMA_CG009795, isoform A</fullName>
    </submittedName>
</protein>
<evidence type="ECO:0000313" key="6">
    <source>
        <dbReference type="Proteomes" id="UP000183832"/>
    </source>
</evidence>
<feature type="domain" description="Peptidase S1" evidence="4">
    <location>
        <begin position="34"/>
        <end position="284"/>
    </location>
</feature>
<evidence type="ECO:0000259" key="4">
    <source>
        <dbReference type="PROSITE" id="PS50240"/>
    </source>
</evidence>